<evidence type="ECO:0000259" key="1">
    <source>
        <dbReference type="PROSITE" id="PS51819"/>
    </source>
</evidence>
<name>A0A0A2WPV9_9GAMM</name>
<keyword evidence="3" id="KW-1185">Reference proteome</keyword>
<dbReference type="Gene3D" id="3.10.180.10">
    <property type="entry name" value="2,3-Dihydroxybiphenyl 1,2-Dioxygenase, domain 1"/>
    <property type="match status" value="1"/>
</dbReference>
<evidence type="ECO:0000313" key="2">
    <source>
        <dbReference type="EMBL" id="KGQ20335.1"/>
    </source>
</evidence>
<dbReference type="PATRIC" id="fig|1300345.3.peg.195"/>
<dbReference type="Proteomes" id="UP000030518">
    <property type="component" value="Unassembled WGS sequence"/>
</dbReference>
<dbReference type="STRING" id="1300345.LF41_871"/>
<dbReference type="Pfam" id="PF18029">
    <property type="entry name" value="Glyoxalase_6"/>
    <property type="match status" value="1"/>
</dbReference>
<dbReference type="PROSITE" id="PS51819">
    <property type="entry name" value="VOC"/>
    <property type="match status" value="1"/>
</dbReference>
<keyword evidence="2" id="KW-0223">Dioxygenase</keyword>
<dbReference type="SUPFAM" id="SSF54593">
    <property type="entry name" value="Glyoxalase/Bleomycin resistance protein/Dihydroxybiphenyl dioxygenase"/>
    <property type="match status" value="1"/>
</dbReference>
<dbReference type="EMBL" id="JRKJ01000002">
    <property type="protein sequence ID" value="KGQ20335.1"/>
    <property type="molecule type" value="Genomic_DNA"/>
</dbReference>
<dbReference type="InterPro" id="IPR041581">
    <property type="entry name" value="Glyoxalase_6"/>
</dbReference>
<dbReference type="eggNOG" id="COG0346">
    <property type="taxonomic scope" value="Bacteria"/>
</dbReference>
<gene>
    <name evidence="2" type="ORF">LF41_871</name>
</gene>
<protein>
    <submittedName>
        <fullName evidence="2">Glyoxalase/bleomycin resistance protein/dioxygenase</fullName>
    </submittedName>
</protein>
<feature type="domain" description="VOC" evidence="1">
    <location>
        <begin position="1"/>
        <end position="122"/>
    </location>
</feature>
<comment type="caution">
    <text evidence="2">The sequence shown here is derived from an EMBL/GenBank/DDBJ whole genome shotgun (WGS) entry which is preliminary data.</text>
</comment>
<evidence type="ECO:0000313" key="3">
    <source>
        <dbReference type="Proteomes" id="UP000030518"/>
    </source>
</evidence>
<keyword evidence="2" id="KW-0560">Oxidoreductase</keyword>
<dbReference type="AlphaFoldDB" id="A0A0A2WPV9"/>
<sequence>MRMLVNIDVPEIATAERFYCEAFGLHRGRRFGTDALELLGGDVPIYLLHKQAGTLGAGAAARDYLRHWTPVHVDVVVDDLDAALIRAVAAGAVQEGAVREAGWGRIVQLSDPWGHGWCLLQFLGRGYDEIATQ</sequence>
<dbReference type="OrthoDB" id="5522469at2"/>
<organism evidence="2 3">
    <name type="scientific">Lysobacter dokdonensis DS-58</name>
    <dbReference type="NCBI Taxonomy" id="1300345"/>
    <lineage>
        <taxon>Bacteria</taxon>
        <taxon>Pseudomonadati</taxon>
        <taxon>Pseudomonadota</taxon>
        <taxon>Gammaproteobacteria</taxon>
        <taxon>Lysobacterales</taxon>
        <taxon>Lysobacteraceae</taxon>
        <taxon>Noviluteimonas</taxon>
    </lineage>
</organism>
<dbReference type="InterPro" id="IPR037523">
    <property type="entry name" value="VOC_core"/>
</dbReference>
<dbReference type="RefSeq" id="WP_036164539.1">
    <property type="nucleotide sequence ID" value="NZ_JRKJ01000002.1"/>
</dbReference>
<dbReference type="InterPro" id="IPR029068">
    <property type="entry name" value="Glyas_Bleomycin-R_OHBP_Dase"/>
</dbReference>
<dbReference type="GO" id="GO:0051213">
    <property type="term" value="F:dioxygenase activity"/>
    <property type="evidence" value="ECO:0007669"/>
    <property type="project" value="UniProtKB-KW"/>
</dbReference>
<proteinExistence type="predicted"/>
<reference evidence="2 3" key="1">
    <citation type="submission" date="2014-09" db="EMBL/GenBank/DDBJ databases">
        <title>Genome sequences of Lysobacter dokdonensis DS-58.</title>
        <authorList>
            <person name="Kim J.F."/>
            <person name="Kwak M.-J."/>
        </authorList>
    </citation>
    <scope>NUCLEOTIDE SEQUENCE [LARGE SCALE GENOMIC DNA]</scope>
    <source>
        <strain evidence="2 3">DS-58</strain>
    </source>
</reference>
<accession>A0A0A2WPV9</accession>